<dbReference type="Gene3D" id="3.20.20.450">
    <property type="entry name" value="EAL domain"/>
    <property type="match status" value="1"/>
</dbReference>
<dbReference type="Gene3D" id="3.30.70.270">
    <property type="match status" value="1"/>
</dbReference>
<dbReference type="SUPFAM" id="SSF55073">
    <property type="entry name" value="Nucleotide cyclase"/>
    <property type="match status" value="1"/>
</dbReference>
<feature type="domain" description="EAL" evidence="2">
    <location>
        <begin position="418"/>
        <end position="677"/>
    </location>
</feature>
<protein>
    <submittedName>
        <fullName evidence="5">EAL domain-containing protein</fullName>
    </submittedName>
</protein>
<keyword evidence="1" id="KW-0812">Transmembrane</keyword>
<dbReference type="PROSITE" id="PS50883">
    <property type="entry name" value="EAL"/>
    <property type="match status" value="1"/>
</dbReference>
<organism evidence="5 6">
    <name type="scientific">Agarivorans aestuarii</name>
    <dbReference type="NCBI Taxonomy" id="1563703"/>
    <lineage>
        <taxon>Bacteria</taxon>
        <taxon>Pseudomonadati</taxon>
        <taxon>Pseudomonadota</taxon>
        <taxon>Gammaproteobacteria</taxon>
        <taxon>Alteromonadales</taxon>
        <taxon>Alteromonadaceae</taxon>
        <taxon>Agarivorans</taxon>
    </lineage>
</organism>
<dbReference type="CDD" id="cd01949">
    <property type="entry name" value="GGDEF"/>
    <property type="match status" value="1"/>
</dbReference>
<feature type="domain" description="HAMP" evidence="3">
    <location>
        <begin position="173"/>
        <end position="226"/>
    </location>
</feature>
<dbReference type="RefSeq" id="WP_329776648.1">
    <property type="nucleotide sequence ID" value="NZ_JAYDYW010000016.1"/>
</dbReference>
<feature type="transmembrane region" description="Helical" evidence="1">
    <location>
        <begin position="148"/>
        <end position="171"/>
    </location>
</feature>
<evidence type="ECO:0000313" key="5">
    <source>
        <dbReference type="EMBL" id="MEE1675872.1"/>
    </source>
</evidence>
<dbReference type="PROSITE" id="PS50885">
    <property type="entry name" value="HAMP"/>
    <property type="match status" value="1"/>
</dbReference>
<accession>A0ABU7G9K4</accession>
<name>A0ABU7G9K4_9ALTE</name>
<dbReference type="CDD" id="cd06225">
    <property type="entry name" value="HAMP"/>
    <property type="match status" value="1"/>
</dbReference>
<evidence type="ECO:0000313" key="6">
    <source>
        <dbReference type="Proteomes" id="UP001310248"/>
    </source>
</evidence>
<gene>
    <name evidence="5" type="ORF">SNR37_001199</name>
</gene>
<dbReference type="SMART" id="SM00052">
    <property type="entry name" value="EAL"/>
    <property type="match status" value="1"/>
</dbReference>
<dbReference type="InterPro" id="IPR029787">
    <property type="entry name" value="Nucleotide_cyclase"/>
</dbReference>
<evidence type="ECO:0000259" key="3">
    <source>
        <dbReference type="PROSITE" id="PS50885"/>
    </source>
</evidence>
<dbReference type="CDD" id="cd01948">
    <property type="entry name" value="EAL"/>
    <property type="match status" value="1"/>
</dbReference>
<dbReference type="EMBL" id="JAYDYW010000016">
    <property type="protein sequence ID" value="MEE1675872.1"/>
    <property type="molecule type" value="Genomic_DNA"/>
</dbReference>
<evidence type="ECO:0000259" key="2">
    <source>
        <dbReference type="PROSITE" id="PS50883"/>
    </source>
</evidence>
<dbReference type="InterPro" id="IPR003660">
    <property type="entry name" value="HAMP_dom"/>
</dbReference>
<sequence length="681" mass="76721">MSFLSINTMSKKLLVILMSMAVFSAAMVTVVLSAYEFVSAKREQTQSLQNIADTLSPNITAALLFDDKEAMQEMISSLLLREGVIRAAITDTELQNLAVVESDNYQEELQEEADELIEVSSLLILDEQVYGALTVLANDSYIDQRIGFYGQFLAVLLVITFGLSLSFSLFLKRGFLRPLLHLSDVAERVTASNDYSLRAQQSSDDEVANLTECFNGMLETIELRERMLEKQVRLRTQELEGANQQLLQYAYTDGLTGLPNRHFFYEKLHALVKENTEFALIFIDLDGFKEINDTLGHDYGDILLSQAGQRILRCVREQDTVARLGGDEFTIVIEGVSEQARVSNIAETVLQGLAKRFTIKTEAAHVSGSIGIAFSPLDGKSVEEVVKHADQAMYVSKSRGRNCHQFFSSDMQVEAQQKRRLLEELRTALEEKQFELYFQPITSLEFEAEEGGVKKAEALLRWNHPQRGVVGPEEFIHVAEEAGLIRELSQWVMQQTVATVSQWYKQGLDDIQISVNTSPSQFNDGGKWIDDWIHAIALHELPAHSIMIEITENVLMTTDDSIKDQLSRLQQRGFDVAIDDFGVGYSSLSYLQQLDIDLLKIDRSFIQHLTTDNDSVALVKAIVTMAHHLGLKVVAEGVETEQQRQHVLNVACDYLQGYIFAKPVPKDEFYQRYLLGNAEIT</sequence>
<dbReference type="PANTHER" id="PTHR44757:SF2">
    <property type="entry name" value="BIOFILM ARCHITECTURE MAINTENANCE PROTEIN MBAA"/>
    <property type="match status" value="1"/>
</dbReference>
<reference evidence="6" key="1">
    <citation type="submission" date="2023-07" db="EMBL/GenBank/DDBJ databases">
        <title>Draft genome sequence of Agarivorans aestuarii strain ZMCS4, a CAZymes producing bacteria isolated from the marine brown algae Clodostephus spongiosus.</title>
        <authorList>
            <person name="Lorente B."/>
            <person name="Cabral C."/>
            <person name="Frias J."/>
            <person name="Faria J."/>
            <person name="Toubarro D."/>
        </authorList>
    </citation>
    <scope>NUCLEOTIDE SEQUENCE [LARGE SCALE GENOMIC DNA]</scope>
    <source>
        <strain evidence="6">ZMCS4</strain>
    </source>
</reference>
<dbReference type="InterPro" id="IPR001633">
    <property type="entry name" value="EAL_dom"/>
</dbReference>
<keyword evidence="6" id="KW-1185">Reference proteome</keyword>
<dbReference type="Pfam" id="PF00563">
    <property type="entry name" value="EAL"/>
    <property type="match status" value="1"/>
</dbReference>
<dbReference type="PANTHER" id="PTHR44757">
    <property type="entry name" value="DIGUANYLATE CYCLASE DGCP"/>
    <property type="match status" value="1"/>
</dbReference>
<proteinExistence type="predicted"/>
<dbReference type="Proteomes" id="UP001310248">
    <property type="component" value="Unassembled WGS sequence"/>
</dbReference>
<evidence type="ECO:0000256" key="1">
    <source>
        <dbReference type="SAM" id="Phobius"/>
    </source>
</evidence>
<dbReference type="Pfam" id="PF17152">
    <property type="entry name" value="CHASE8"/>
    <property type="match status" value="1"/>
</dbReference>
<feature type="domain" description="GGDEF" evidence="4">
    <location>
        <begin position="276"/>
        <end position="409"/>
    </location>
</feature>
<keyword evidence="1" id="KW-0472">Membrane</keyword>
<dbReference type="SMART" id="SM00304">
    <property type="entry name" value="HAMP"/>
    <property type="match status" value="1"/>
</dbReference>
<keyword evidence="1" id="KW-1133">Transmembrane helix</keyword>
<dbReference type="PROSITE" id="PS50887">
    <property type="entry name" value="GGDEF"/>
    <property type="match status" value="1"/>
</dbReference>
<dbReference type="InterPro" id="IPR043128">
    <property type="entry name" value="Rev_trsase/Diguanyl_cyclase"/>
</dbReference>
<dbReference type="Pfam" id="PF00672">
    <property type="entry name" value="HAMP"/>
    <property type="match status" value="1"/>
</dbReference>
<dbReference type="SUPFAM" id="SSF158472">
    <property type="entry name" value="HAMP domain-like"/>
    <property type="match status" value="1"/>
</dbReference>
<dbReference type="Pfam" id="PF00990">
    <property type="entry name" value="GGDEF"/>
    <property type="match status" value="1"/>
</dbReference>
<dbReference type="SMART" id="SM00267">
    <property type="entry name" value="GGDEF"/>
    <property type="match status" value="1"/>
</dbReference>
<dbReference type="SUPFAM" id="SSF141868">
    <property type="entry name" value="EAL domain-like"/>
    <property type="match status" value="1"/>
</dbReference>
<dbReference type="InterPro" id="IPR000160">
    <property type="entry name" value="GGDEF_dom"/>
</dbReference>
<comment type="caution">
    <text evidence="5">The sequence shown here is derived from an EMBL/GenBank/DDBJ whole genome shotgun (WGS) entry which is preliminary data.</text>
</comment>
<dbReference type="NCBIfam" id="TIGR00254">
    <property type="entry name" value="GGDEF"/>
    <property type="match status" value="1"/>
</dbReference>
<dbReference type="InterPro" id="IPR033417">
    <property type="entry name" value="CHASE8"/>
</dbReference>
<evidence type="ECO:0000259" key="4">
    <source>
        <dbReference type="PROSITE" id="PS50887"/>
    </source>
</evidence>
<dbReference type="InterPro" id="IPR052155">
    <property type="entry name" value="Biofilm_reg_signaling"/>
</dbReference>
<dbReference type="InterPro" id="IPR035919">
    <property type="entry name" value="EAL_sf"/>
</dbReference>
<dbReference type="Gene3D" id="6.10.340.10">
    <property type="match status" value="1"/>
</dbReference>